<evidence type="ECO:0000313" key="1">
    <source>
        <dbReference type="EMBL" id="KAJ8303431.1"/>
    </source>
</evidence>
<dbReference type="EMBL" id="JARBDR010000917">
    <property type="protein sequence ID" value="KAJ8303431.1"/>
    <property type="molecule type" value="Genomic_DNA"/>
</dbReference>
<organism evidence="1 2">
    <name type="scientific">Tegillarca granosa</name>
    <name type="common">Malaysian cockle</name>
    <name type="synonym">Anadara granosa</name>
    <dbReference type="NCBI Taxonomy" id="220873"/>
    <lineage>
        <taxon>Eukaryota</taxon>
        <taxon>Metazoa</taxon>
        <taxon>Spiralia</taxon>
        <taxon>Lophotrochozoa</taxon>
        <taxon>Mollusca</taxon>
        <taxon>Bivalvia</taxon>
        <taxon>Autobranchia</taxon>
        <taxon>Pteriomorphia</taxon>
        <taxon>Arcoida</taxon>
        <taxon>Arcoidea</taxon>
        <taxon>Arcidae</taxon>
        <taxon>Tegillarca</taxon>
    </lineage>
</organism>
<protein>
    <submittedName>
        <fullName evidence="1">Uncharacterized protein</fullName>
    </submittedName>
</protein>
<keyword evidence="2" id="KW-1185">Reference proteome</keyword>
<evidence type="ECO:0000313" key="2">
    <source>
        <dbReference type="Proteomes" id="UP001217089"/>
    </source>
</evidence>
<proteinExistence type="predicted"/>
<name>A0ABQ9EHT7_TEGGR</name>
<sequence length="95" mass="10942">MASQTSFSGSMHAVNGINRTYTQAIKNPIGQAKNHKIKNQIIPQNILNLFLNDFYNENFICTCKNLSSTWTGRKIFTQLKILEYYEIDLHLIKSC</sequence>
<accession>A0ABQ9EHT7</accession>
<reference evidence="1 2" key="1">
    <citation type="submission" date="2022-12" db="EMBL/GenBank/DDBJ databases">
        <title>Chromosome-level genome of Tegillarca granosa.</title>
        <authorList>
            <person name="Kim J."/>
        </authorList>
    </citation>
    <scope>NUCLEOTIDE SEQUENCE [LARGE SCALE GENOMIC DNA]</scope>
    <source>
        <strain evidence="1">Teg-2019</strain>
        <tissue evidence="1">Adductor muscle</tissue>
    </source>
</reference>
<comment type="caution">
    <text evidence="1">The sequence shown here is derived from an EMBL/GenBank/DDBJ whole genome shotgun (WGS) entry which is preliminary data.</text>
</comment>
<dbReference type="Proteomes" id="UP001217089">
    <property type="component" value="Unassembled WGS sequence"/>
</dbReference>
<gene>
    <name evidence="1" type="ORF">KUTeg_019827</name>
</gene>